<dbReference type="Ensembl" id="ENSPMGT00000003617.1">
    <property type="protein sequence ID" value="ENSPMGP00000003411.1"/>
    <property type="gene ID" value="ENSPMGG00000002945.1"/>
</dbReference>
<reference evidence="7" key="2">
    <citation type="submission" date="2025-09" db="UniProtKB">
        <authorList>
            <consortium name="Ensembl"/>
        </authorList>
    </citation>
    <scope>IDENTIFICATION</scope>
</reference>
<evidence type="ECO:0000313" key="7">
    <source>
        <dbReference type="Ensembl" id="ENSPMGP00000003411.1"/>
    </source>
</evidence>
<dbReference type="PRINTS" id="PR00237">
    <property type="entry name" value="GPCRRHODOPSN"/>
</dbReference>
<dbReference type="PROSITE" id="PS50262">
    <property type="entry name" value="G_PROTEIN_RECEP_F1_2"/>
    <property type="match status" value="1"/>
</dbReference>
<dbReference type="GO" id="GO:0004930">
    <property type="term" value="F:G protein-coupled receptor activity"/>
    <property type="evidence" value="ECO:0007669"/>
    <property type="project" value="InterPro"/>
</dbReference>
<evidence type="ECO:0000256" key="2">
    <source>
        <dbReference type="ARBA" id="ARBA00022692"/>
    </source>
</evidence>
<evidence type="ECO:0000256" key="5">
    <source>
        <dbReference type="SAM" id="Phobius"/>
    </source>
</evidence>
<dbReference type="FunFam" id="1.20.1070.10:FF:000096">
    <property type="entry name" value="Odorant receptor 131-2"/>
    <property type="match status" value="1"/>
</dbReference>
<dbReference type="PANTHER" id="PTHR26451">
    <property type="entry name" value="G_PROTEIN_RECEP_F1_2 DOMAIN-CONTAINING PROTEIN"/>
    <property type="match status" value="1"/>
</dbReference>
<keyword evidence="3 5" id="KW-1133">Transmembrane helix</keyword>
<dbReference type="SUPFAM" id="SSF81321">
    <property type="entry name" value="Family A G protein-coupled receptor-like"/>
    <property type="match status" value="1"/>
</dbReference>
<comment type="subcellular location">
    <subcellularLocation>
        <location evidence="1">Membrane</location>
    </subcellularLocation>
</comment>
<feature type="transmembrane region" description="Helical" evidence="5">
    <location>
        <begin position="172"/>
        <end position="189"/>
    </location>
</feature>
<feature type="transmembrane region" description="Helical" evidence="5">
    <location>
        <begin position="67"/>
        <end position="94"/>
    </location>
</feature>
<dbReference type="STRING" id="409849.ENSPMGP00000003411"/>
<evidence type="ECO:0000256" key="3">
    <source>
        <dbReference type="ARBA" id="ARBA00022989"/>
    </source>
</evidence>
<dbReference type="InterPro" id="IPR000276">
    <property type="entry name" value="GPCR_Rhodpsn"/>
</dbReference>
<dbReference type="PANTHER" id="PTHR26451:SF886">
    <property type="entry name" value="GROWTH HORMONE SECRETAGOGUE RECEPTOR TYPE 1-LIKE-RELATED"/>
    <property type="match status" value="1"/>
</dbReference>
<keyword evidence="4 5" id="KW-0472">Membrane</keyword>
<dbReference type="Proteomes" id="UP000261520">
    <property type="component" value="Unplaced"/>
</dbReference>
<keyword evidence="8" id="KW-1185">Reference proteome</keyword>
<evidence type="ECO:0000259" key="6">
    <source>
        <dbReference type="PROSITE" id="PS50262"/>
    </source>
</evidence>
<feature type="transmembrane region" description="Helical" evidence="5">
    <location>
        <begin position="6"/>
        <end position="25"/>
    </location>
</feature>
<dbReference type="AlphaFoldDB" id="A0A3B3ZG72"/>
<dbReference type="Gene3D" id="1.20.1070.10">
    <property type="entry name" value="Rhodopsin 7-helix transmembrane proteins"/>
    <property type="match status" value="1"/>
</dbReference>
<dbReference type="GO" id="GO:0004984">
    <property type="term" value="F:olfactory receptor activity"/>
    <property type="evidence" value="ECO:0007669"/>
    <property type="project" value="TreeGrafter"/>
</dbReference>
<sequence>ANDLAIMVLIIIFLYINSLMITTFFMKEFFYRTMRYILFTSALMADCLYLVVTNILMIFTYFKIYMQMWLCLIIVITSVLLNVITPVTLTVMTLERYVAICMPLQHGQLCSTQRALYCILVIHGVSFIPCLIMILAVFVTVNVSLYREDVICSVEKMTIAIWQSHLRSGVSQFYFLVMFIVVVFSYIKIMRVAQAATVENKKASKKGLQTVLLHAFQLLLCLIQFWCPTLETALLQISVILYINVRYFNYIAFSLTPRCLSPLIYGLRDKEFFEVLRFYASWGLHKRKITYVS</sequence>
<evidence type="ECO:0000256" key="1">
    <source>
        <dbReference type="ARBA" id="ARBA00004370"/>
    </source>
</evidence>
<dbReference type="InterPro" id="IPR017452">
    <property type="entry name" value="GPCR_Rhodpsn_7TM"/>
</dbReference>
<protein>
    <recommendedName>
        <fullName evidence="6">G-protein coupled receptors family 1 profile domain-containing protein</fullName>
    </recommendedName>
</protein>
<dbReference type="GO" id="GO:0016020">
    <property type="term" value="C:membrane"/>
    <property type="evidence" value="ECO:0007669"/>
    <property type="project" value="UniProtKB-SubCell"/>
</dbReference>
<name>A0A3B3ZG72_9GOBI</name>
<dbReference type="GO" id="GO:0005549">
    <property type="term" value="F:odorant binding"/>
    <property type="evidence" value="ECO:0007669"/>
    <property type="project" value="TreeGrafter"/>
</dbReference>
<feature type="transmembrane region" description="Helical" evidence="5">
    <location>
        <begin position="37"/>
        <end position="61"/>
    </location>
</feature>
<reference evidence="7" key="1">
    <citation type="submission" date="2025-08" db="UniProtKB">
        <authorList>
            <consortium name="Ensembl"/>
        </authorList>
    </citation>
    <scope>IDENTIFICATION</scope>
</reference>
<proteinExistence type="predicted"/>
<feature type="transmembrane region" description="Helical" evidence="5">
    <location>
        <begin position="115"/>
        <end position="139"/>
    </location>
</feature>
<feature type="domain" description="G-protein coupled receptors family 1 profile" evidence="6">
    <location>
        <begin position="16"/>
        <end position="265"/>
    </location>
</feature>
<organism evidence="7 8">
    <name type="scientific">Periophthalmus magnuspinnatus</name>
    <dbReference type="NCBI Taxonomy" id="409849"/>
    <lineage>
        <taxon>Eukaryota</taxon>
        <taxon>Metazoa</taxon>
        <taxon>Chordata</taxon>
        <taxon>Craniata</taxon>
        <taxon>Vertebrata</taxon>
        <taxon>Euteleostomi</taxon>
        <taxon>Actinopterygii</taxon>
        <taxon>Neopterygii</taxon>
        <taxon>Teleostei</taxon>
        <taxon>Neoteleostei</taxon>
        <taxon>Acanthomorphata</taxon>
        <taxon>Gobiaria</taxon>
        <taxon>Gobiiformes</taxon>
        <taxon>Gobioidei</taxon>
        <taxon>Gobiidae</taxon>
        <taxon>Oxudercinae</taxon>
        <taxon>Periophthalmus</taxon>
    </lineage>
</organism>
<keyword evidence="2 5" id="KW-0812">Transmembrane</keyword>
<evidence type="ECO:0000256" key="4">
    <source>
        <dbReference type="ARBA" id="ARBA00023136"/>
    </source>
</evidence>
<dbReference type="Pfam" id="PF00001">
    <property type="entry name" value="7tm_1"/>
    <property type="match status" value="1"/>
</dbReference>
<dbReference type="InterPro" id="IPR052921">
    <property type="entry name" value="GPCR1_Superfamily_Member"/>
</dbReference>
<accession>A0A3B3ZG72</accession>
<evidence type="ECO:0000313" key="8">
    <source>
        <dbReference type="Proteomes" id="UP000261520"/>
    </source>
</evidence>